<reference evidence="2 3" key="1">
    <citation type="submission" date="2023-03" db="EMBL/GenBank/DDBJ databases">
        <title>High-quality genome of Scylla paramamosain provides insights in environmental adaptation.</title>
        <authorList>
            <person name="Zhang L."/>
        </authorList>
    </citation>
    <scope>NUCLEOTIDE SEQUENCE [LARGE SCALE GENOMIC DNA]</scope>
    <source>
        <strain evidence="2">LZ_2023a</strain>
        <tissue evidence="2">Muscle</tissue>
    </source>
</reference>
<comment type="caution">
    <text evidence="2">The sequence shown here is derived from an EMBL/GenBank/DDBJ whole genome shotgun (WGS) entry which is preliminary data.</text>
</comment>
<proteinExistence type="predicted"/>
<accession>A0AAW0TQT4</accession>
<name>A0AAW0TQT4_SCYPA</name>
<feature type="compositionally biased region" description="Basic residues" evidence="1">
    <location>
        <begin position="185"/>
        <end position="195"/>
    </location>
</feature>
<feature type="region of interest" description="Disordered" evidence="1">
    <location>
        <begin position="175"/>
        <end position="195"/>
    </location>
</feature>
<sequence>MPCRSPAAAAATTTRCDAPRDRPLPQGRAARQQGRGARTRDEDAVTRGHHHHHHHQHHGHPAWAVPVGRTASPPRLSPPAPEGAREGARAPRTSARGPPQSGVRPSVAPRPAPPPRPHTRTASHLILSTNARHATTRCHQSERGGAPPSHHDDNSICKVAARHGATQKAELVPSSLVAPSPPRPALRRHYHTHTHTGRRSERHRWVWALINTMMEPCYQRQERVRAPVTFPLLYTVTRRTLSLFRHSLYTSQ</sequence>
<feature type="region of interest" description="Disordered" evidence="1">
    <location>
        <begin position="133"/>
        <end position="154"/>
    </location>
</feature>
<feature type="compositionally biased region" description="Low complexity" evidence="1">
    <location>
        <begin position="1"/>
        <end position="16"/>
    </location>
</feature>
<evidence type="ECO:0000256" key="1">
    <source>
        <dbReference type="SAM" id="MobiDB-lite"/>
    </source>
</evidence>
<protein>
    <submittedName>
        <fullName evidence="2">Uncharacterized protein</fullName>
    </submittedName>
</protein>
<dbReference type="AlphaFoldDB" id="A0AAW0TQT4"/>
<gene>
    <name evidence="2" type="ORF">O3P69_012944</name>
</gene>
<dbReference type="Proteomes" id="UP001487740">
    <property type="component" value="Unassembled WGS sequence"/>
</dbReference>
<dbReference type="EMBL" id="JARAKH010000026">
    <property type="protein sequence ID" value="KAK8390070.1"/>
    <property type="molecule type" value="Genomic_DNA"/>
</dbReference>
<keyword evidence="3" id="KW-1185">Reference proteome</keyword>
<feature type="compositionally biased region" description="Basic residues" evidence="1">
    <location>
        <begin position="47"/>
        <end position="60"/>
    </location>
</feature>
<organism evidence="2 3">
    <name type="scientific">Scylla paramamosain</name>
    <name type="common">Mud crab</name>
    <dbReference type="NCBI Taxonomy" id="85552"/>
    <lineage>
        <taxon>Eukaryota</taxon>
        <taxon>Metazoa</taxon>
        <taxon>Ecdysozoa</taxon>
        <taxon>Arthropoda</taxon>
        <taxon>Crustacea</taxon>
        <taxon>Multicrustacea</taxon>
        <taxon>Malacostraca</taxon>
        <taxon>Eumalacostraca</taxon>
        <taxon>Eucarida</taxon>
        <taxon>Decapoda</taxon>
        <taxon>Pleocyemata</taxon>
        <taxon>Brachyura</taxon>
        <taxon>Eubrachyura</taxon>
        <taxon>Portunoidea</taxon>
        <taxon>Portunidae</taxon>
        <taxon>Portuninae</taxon>
        <taxon>Scylla</taxon>
    </lineage>
</organism>
<feature type="region of interest" description="Disordered" evidence="1">
    <location>
        <begin position="1"/>
        <end position="121"/>
    </location>
</feature>
<feature type="compositionally biased region" description="Low complexity" evidence="1">
    <location>
        <begin position="26"/>
        <end position="36"/>
    </location>
</feature>
<evidence type="ECO:0000313" key="3">
    <source>
        <dbReference type="Proteomes" id="UP001487740"/>
    </source>
</evidence>
<evidence type="ECO:0000313" key="2">
    <source>
        <dbReference type="EMBL" id="KAK8390070.1"/>
    </source>
</evidence>